<dbReference type="KEGG" id="spad:DVK44_21900"/>
<dbReference type="InterPro" id="IPR009081">
    <property type="entry name" value="PP-bd_ACP"/>
</dbReference>
<dbReference type="Proteomes" id="UP000253868">
    <property type="component" value="Chromosome"/>
</dbReference>
<accession>A0A345HT42</accession>
<keyword evidence="6" id="KW-1185">Reference proteome</keyword>
<dbReference type="PROSITE" id="PS50075">
    <property type="entry name" value="CARRIER"/>
    <property type="match status" value="1"/>
</dbReference>
<dbReference type="PROSITE" id="PS00012">
    <property type="entry name" value="PHOSPHOPANTETHEINE"/>
    <property type="match status" value="1"/>
</dbReference>
<feature type="region of interest" description="Disordered" evidence="3">
    <location>
        <begin position="1"/>
        <end position="27"/>
    </location>
</feature>
<proteinExistence type="predicted"/>
<evidence type="ECO:0000256" key="3">
    <source>
        <dbReference type="SAM" id="MobiDB-lite"/>
    </source>
</evidence>
<evidence type="ECO:0000259" key="4">
    <source>
        <dbReference type="PROSITE" id="PS50075"/>
    </source>
</evidence>
<dbReference type="OrthoDB" id="3395095at2"/>
<organism evidence="5 6">
    <name type="scientific">Streptomyces paludis</name>
    <dbReference type="NCBI Taxonomy" id="2282738"/>
    <lineage>
        <taxon>Bacteria</taxon>
        <taxon>Bacillati</taxon>
        <taxon>Actinomycetota</taxon>
        <taxon>Actinomycetes</taxon>
        <taxon>Kitasatosporales</taxon>
        <taxon>Streptomycetaceae</taxon>
        <taxon>Streptomyces</taxon>
    </lineage>
</organism>
<keyword evidence="1" id="KW-0596">Phosphopantetheine</keyword>
<dbReference type="EMBL" id="CP031194">
    <property type="protein sequence ID" value="AXG79866.1"/>
    <property type="molecule type" value="Genomic_DNA"/>
</dbReference>
<dbReference type="InterPro" id="IPR036736">
    <property type="entry name" value="ACP-like_sf"/>
</dbReference>
<name>A0A345HT42_9ACTN</name>
<dbReference type="Pfam" id="PF00550">
    <property type="entry name" value="PP-binding"/>
    <property type="match status" value="1"/>
</dbReference>
<reference evidence="6" key="1">
    <citation type="submission" date="2018-07" db="EMBL/GenBank/DDBJ databases">
        <authorList>
            <person name="Zhao J."/>
        </authorList>
    </citation>
    <scope>NUCLEOTIDE SEQUENCE [LARGE SCALE GENOMIC DNA]</scope>
    <source>
        <strain evidence="6">GSSD-12</strain>
    </source>
</reference>
<dbReference type="InterPro" id="IPR006162">
    <property type="entry name" value="Ppantetheine_attach_site"/>
</dbReference>
<evidence type="ECO:0000256" key="1">
    <source>
        <dbReference type="ARBA" id="ARBA00022450"/>
    </source>
</evidence>
<evidence type="ECO:0000313" key="5">
    <source>
        <dbReference type="EMBL" id="AXG79866.1"/>
    </source>
</evidence>
<sequence>MSLKPSRRNTPSQNRSTTLADHDLTDHDLSNRSYGDAEFTEFAGKIASIIGVPAARLSPDTVVADLGLESMTTVELVVDLQEDYDVLLSREDFDDVTTLGDLAGLIFQRLPQRDRN</sequence>
<dbReference type="AlphaFoldDB" id="A0A345HT42"/>
<evidence type="ECO:0000313" key="6">
    <source>
        <dbReference type="Proteomes" id="UP000253868"/>
    </source>
</evidence>
<evidence type="ECO:0000256" key="2">
    <source>
        <dbReference type="ARBA" id="ARBA00022553"/>
    </source>
</evidence>
<dbReference type="SUPFAM" id="SSF47336">
    <property type="entry name" value="ACP-like"/>
    <property type="match status" value="1"/>
</dbReference>
<dbReference type="Gene3D" id="1.10.1200.10">
    <property type="entry name" value="ACP-like"/>
    <property type="match status" value="1"/>
</dbReference>
<protein>
    <submittedName>
        <fullName evidence="5">Acyl carrier protein</fullName>
    </submittedName>
</protein>
<keyword evidence="2" id="KW-0597">Phosphoprotein</keyword>
<gene>
    <name evidence="5" type="ORF">DVK44_21900</name>
</gene>
<feature type="domain" description="Carrier" evidence="4">
    <location>
        <begin position="36"/>
        <end position="110"/>
    </location>
</feature>